<evidence type="ECO:0000313" key="4">
    <source>
        <dbReference type="Proteomes" id="UP000253562"/>
    </source>
</evidence>
<dbReference type="EMBL" id="QPEX01000010">
    <property type="protein sequence ID" value="RCS54809.1"/>
    <property type="molecule type" value="Genomic_DNA"/>
</dbReference>
<sequence length="358" mass="40118">MGIGIEGEFSLVSVLVSQGSLCYTSSYENTPIYACFAGGLSALILLCARAQADEQQEVRLFLETHCVECHGAETQEAKIRLDTLEFPSNEHVTAHVWKRVVDTVERGEMPPDYQDQPEDSEKQAWVEQVVHVIAQANPQPIALRRLNRLEYENTVHDLLGIDVPLADLLPEDGKVQGFDKGTDGLSFSSVLIEQYLEAANVAFDAAIRRYAPLPAEIRRTDLMSVSENIDSVRKKKGGVIEIDNSFVKFTPGWPPARLDPVNPIEDGVYRCRIAVWPHNPGDRTLAVAIYEGALFRGDTREFIGNFDVTGTSKEPRIIEFTCKFAEGDTIYVLPRIWPEHVTWRDKHEQRPGVGIVWA</sequence>
<reference evidence="3 4" key="1">
    <citation type="submission" date="2018-07" db="EMBL/GenBank/DDBJ databases">
        <title>Comparative genomes isolates from brazilian mangrove.</title>
        <authorList>
            <person name="De Araujo J.E."/>
            <person name="Taketani R.G."/>
            <person name="Silva M.C.P."/>
            <person name="Lourenco M.V."/>
            <person name="Oliveira V.M."/>
            <person name="Andreote F.D."/>
        </authorList>
    </citation>
    <scope>NUCLEOTIDE SEQUENCE [LARGE SCALE GENOMIC DNA]</scope>
    <source>
        <strain evidence="3 4">HEX PRIS-MGV</strain>
    </source>
</reference>
<dbReference type="Pfam" id="PF07626">
    <property type="entry name" value="PSD3"/>
    <property type="match status" value="1"/>
</dbReference>
<dbReference type="InterPro" id="IPR011429">
    <property type="entry name" value="Cyt_c_Planctomycete-type"/>
</dbReference>
<proteinExistence type="predicted"/>
<protein>
    <submittedName>
        <fullName evidence="3">DUF1587 domain-containing protein</fullName>
    </submittedName>
</protein>
<dbReference type="InterPro" id="IPR013036">
    <property type="entry name" value="DUF1587"/>
</dbReference>
<evidence type="ECO:0000259" key="1">
    <source>
        <dbReference type="Pfam" id="PF07626"/>
    </source>
</evidence>
<organism evidence="3 4">
    <name type="scientific">Bremerella cremea</name>
    <dbReference type="NCBI Taxonomy" id="1031537"/>
    <lineage>
        <taxon>Bacteria</taxon>
        <taxon>Pseudomonadati</taxon>
        <taxon>Planctomycetota</taxon>
        <taxon>Planctomycetia</taxon>
        <taxon>Pirellulales</taxon>
        <taxon>Pirellulaceae</taxon>
        <taxon>Bremerella</taxon>
    </lineage>
</organism>
<feature type="domain" description="Cytochrome C Planctomycete-type" evidence="2">
    <location>
        <begin position="66"/>
        <end position="112"/>
    </location>
</feature>
<dbReference type="AlphaFoldDB" id="A0A368KWV0"/>
<evidence type="ECO:0000259" key="2">
    <source>
        <dbReference type="Pfam" id="PF07635"/>
    </source>
</evidence>
<name>A0A368KWV0_9BACT</name>
<accession>A0A368KWV0</accession>
<gene>
    <name evidence="3" type="ORF">DTL42_06715</name>
</gene>
<dbReference type="Pfam" id="PF07635">
    <property type="entry name" value="PSCyt1"/>
    <property type="match status" value="1"/>
</dbReference>
<dbReference type="Proteomes" id="UP000253562">
    <property type="component" value="Unassembled WGS sequence"/>
</dbReference>
<evidence type="ECO:0000313" key="3">
    <source>
        <dbReference type="EMBL" id="RCS54809.1"/>
    </source>
</evidence>
<feature type="domain" description="DUF1587" evidence="1">
    <location>
        <begin position="144"/>
        <end position="207"/>
    </location>
</feature>
<comment type="caution">
    <text evidence="3">The sequence shown here is derived from an EMBL/GenBank/DDBJ whole genome shotgun (WGS) entry which is preliminary data.</text>
</comment>